<dbReference type="AlphaFoldDB" id="A0A9N8ZRX2"/>
<name>A0A9N8ZRX2_9GLOM</name>
<keyword evidence="3" id="KW-1185">Reference proteome</keyword>
<comment type="caution">
    <text evidence="2">The sequence shown here is derived from an EMBL/GenBank/DDBJ whole genome shotgun (WGS) entry which is preliminary data.</text>
</comment>
<evidence type="ECO:0000313" key="3">
    <source>
        <dbReference type="Proteomes" id="UP000789831"/>
    </source>
</evidence>
<evidence type="ECO:0000256" key="1">
    <source>
        <dbReference type="SAM" id="MobiDB-lite"/>
    </source>
</evidence>
<evidence type="ECO:0000313" key="2">
    <source>
        <dbReference type="EMBL" id="CAG8504645.1"/>
    </source>
</evidence>
<dbReference type="EMBL" id="CAJVPL010000507">
    <property type="protein sequence ID" value="CAG8504645.1"/>
    <property type="molecule type" value="Genomic_DNA"/>
</dbReference>
<feature type="region of interest" description="Disordered" evidence="1">
    <location>
        <begin position="29"/>
        <end position="50"/>
    </location>
</feature>
<protein>
    <submittedName>
        <fullName evidence="2">3560_t:CDS:1</fullName>
    </submittedName>
</protein>
<dbReference type="Proteomes" id="UP000789831">
    <property type="component" value="Unassembled WGS sequence"/>
</dbReference>
<gene>
    <name evidence="2" type="ORF">AGERDE_LOCUS4426</name>
</gene>
<organism evidence="2 3">
    <name type="scientific">Ambispora gerdemannii</name>
    <dbReference type="NCBI Taxonomy" id="144530"/>
    <lineage>
        <taxon>Eukaryota</taxon>
        <taxon>Fungi</taxon>
        <taxon>Fungi incertae sedis</taxon>
        <taxon>Mucoromycota</taxon>
        <taxon>Glomeromycotina</taxon>
        <taxon>Glomeromycetes</taxon>
        <taxon>Archaeosporales</taxon>
        <taxon>Ambisporaceae</taxon>
        <taxon>Ambispora</taxon>
    </lineage>
</organism>
<sequence length="99" mass="10814">MKTFLIHLDIRQIVKCFGCTIYLCHQASSSVGTPTANTPSPPPQFQQTGNLQLSSLGTPADIEGLQKKVSSTTVMLPPGDNNVRPVTIIVRRLPSLRKR</sequence>
<reference evidence="2" key="1">
    <citation type="submission" date="2021-06" db="EMBL/GenBank/DDBJ databases">
        <authorList>
            <person name="Kallberg Y."/>
            <person name="Tangrot J."/>
            <person name="Rosling A."/>
        </authorList>
    </citation>
    <scope>NUCLEOTIDE SEQUENCE</scope>
    <source>
        <strain evidence="2">MT106</strain>
    </source>
</reference>
<accession>A0A9N8ZRX2</accession>
<proteinExistence type="predicted"/>
<feature type="compositionally biased region" description="Polar residues" evidence="1">
    <location>
        <begin position="29"/>
        <end position="38"/>
    </location>
</feature>